<evidence type="ECO:0000313" key="2">
    <source>
        <dbReference type="Proteomes" id="UP000695007"/>
    </source>
</evidence>
<dbReference type="InterPro" id="IPR027996">
    <property type="entry name" value="TEDC1_dom"/>
</dbReference>
<name>A0AAJ7DWA9_9HYME</name>
<dbReference type="Pfam" id="PF14970">
    <property type="entry name" value="TEDC1"/>
    <property type="match status" value="1"/>
</dbReference>
<dbReference type="PANTHER" id="PTHR35076">
    <property type="entry name" value="TUBULIN EPSILON AND DELTA COMPLEX PROTEIN 1"/>
    <property type="match status" value="1"/>
</dbReference>
<sequence length="367" mass="42375">MFDIKEVITILCKYLNVTVDSALKPDHFRVAKYDKNSEDIISMFWTTLDKLTYFALKEVNDNNSFVNFDKCTRTKLRLAHLQYPSLEIYSLSISANNSSIRILLIALVWLIAKYDVLSNIIKLKLINSSLGREFSKVDTLCYTDVDDVRLSSIQNLINNLLHKTNKLSCNLKAISELYLTKIKLMTKVHTASIATCGLPHLTVSEMSLIKKIAAIQDNKEIEAEKLKELEEMASMLDIHMKWTKKSHVFYTWMNTVLDEYEEADTPTFGPEAITELSKFIYLLMHIVRRRLFRELSKSDSNIPHSNSVHCPSRLLRVQKSNNNEMNAFLNEIISQYNTIDDNLKKQRTNIEIKLKSILSFIPNCVHV</sequence>
<protein>
    <submittedName>
        <fullName evidence="3">Uncharacterized protein LOC105362932 isoform X1</fullName>
    </submittedName>
</protein>
<dbReference type="GeneID" id="105362932"/>
<dbReference type="KEGG" id="csol:105362932"/>
<keyword evidence="2" id="KW-1185">Reference proteome</keyword>
<dbReference type="PANTHER" id="PTHR35076:SF1">
    <property type="entry name" value="TUBULIN EPSILON AND DELTA COMPLEX PROTEIN 1"/>
    <property type="match status" value="1"/>
</dbReference>
<evidence type="ECO:0000259" key="1">
    <source>
        <dbReference type="Pfam" id="PF14970"/>
    </source>
</evidence>
<gene>
    <name evidence="3" type="primary">LOC105362932</name>
</gene>
<evidence type="ECO:0000313" key="3">
    <source>
        <dbReference type="RefSeq" id="XP_011498778.1"/>
    </source>
</evidence>
<feature type="domain" description="Tubulin epsilon and delta complex protein 1" evidence="1">
    <location>
        <begin position="82"/>
        <end position="258"/>
    </location>
</feature>
<dbReference type="AlphaFoldDB" id="A0AAJ7DWA9"/>
<organism evidence="2 3">
    <name type="scientific">Ceratosolen solmsi marchali</name>
    <dbReference type="NCBI Taxonomy" id="326594"/>
    <lineage>
        <taxon>Eukaryota</taxon>
        <taxon>Metazoa</taxon>
        <taxon>Ecdysozoa</taxon>
        <taxon>Arthropoda</taxon>
        <taxon>Hexapoda</taxon>
        <taxon>Insecta</taxon>
        <taxon>Pterygota</taxon>
        <taxon>Neoptera</taxon>
        <taxon>Endopterygota</taxon>
        <taxon>Hymenoptera</taxon>
        <taxon>Apocrita</taxon>
        <taxon>Proctotrupomorpha</taxon>
        <taxon>Chalcidoidea</taxon>
        <taxon>Agaonidae</taxon>
        <taxon>Agaoninae</taxon>
        <taxon>Ceratosolen</taxon>
    </lineage>
</organism>
<accession>A0AAJ7DWA9</accession>
<dbReference type="InterPro" id="IPR043535">
    <property type="entry name" value="TEDC1"/>
</dbReference>
<dbReference type="RefSeq" id="XP_011498778.1">
    <property type="nucleotide sequence ID" value="XM_011500476.1"/>
</dbReference>
<proteinExistence type="predicted"/>
<reference evidence="3" key="1">
    <citation type="submission" date="2025-08" db="UniProtKB">
        <authorList>
            <consortium name="RefSeq"/>
        </authorList>
    </citation>
    <scope>IDENTIFICATION</scope>
</reference>
<dbReference type="Proteomes" id="UP000695007">
    <property type="component" value="Unplaced"/>
</dbReference>